<feature type="compositionally biased region" description="Polar residues" evidence="2">
    <location>
        <begin position="71"/>
        <end position="80"/>
    </location>
</feature>
<accession>A0A936NCN1</accession>
<dbReference type="PANTHER" id="PTHR16026:SF0">
    <property type="entry name" value="CARTILAGE ACIDIC PROTEIN 1"/>
    <property type="match status" value="1"/>
</dbReference>
<sequence>MTLPMQHRPDRIVGNSVTNEPGRRPENVSLPGSHPDRHNPHQTSPNMGTILPDPNLNREPQPRRERHQPPSETTTTSDNGVASERPSDLIGGGYFKFDEVASDIGLRDLPEEAPSNIGAFVGGASVGDYDGDGKLDLFLTNFSISDRLFRATPEGNFVDVTADSGLIVRTGSPADGVGSAASVWADIDGDGALDLFVGGVGDQANQLYVNDGAGGFTEEAERRGVADMFTVTKSQPFAAHTVLGSAFADWDKDGDLDLMSAHWQPPLWTVADQTGPTSGNSICAKERPGDSLSGEALNYHERATSRFWENNGSGTFRDVTDKMGVDLRGVSAFTPVFADFDDDSWPDLFLTGDFCTSRLLRNTGDGFEDITVKSGLGTDENGMGSVVDDFNQDGHMDWFVSGIAPGVNGVGCVKARPEVGCSGNRLWFGDGLGGFEDVTDEFGVRDAGWAWGSAGEDFNNDGRRDLVVVGGYKDAGSGIDRDPSIAEASRFFEAGQSHIWRNSAASPWVESGLTSGAISPQHAKALIPFDQNDDGLLDLLVANSDGAPSLLLNTTEGGGHWLKIVLRDETTSNTQAVGARVRIVAQKGAPEWIGEVRTGSGYQSSGPGALHIGLGDTSYVDSFEVRWPDSEVYEQYKVGSVDRLVFITRNE</sequence>
<feature type="compositionally biased region" description="Basic and acidic residues" evidence="2">
    <location>
        <begin position="60"/>
        <end position="69"/>
    </location>
</feature>
<name>A0A936NCN1_9ACTN</name>
<dbReference type="InterPro" id="IPR013517">
    <property type="entry name" value="FG-GAP"/>
</dbReference>
<dbReference type="InterPro" id="IPR011519">
    <property type="entry name" value="UnbV_ASPIC"/>
</dbReference>
<evidence type="ECO:0000313" key="4">
    <source>
        <dbReference type="EMBL" id="MBK9296993.1"/>
    </source>
</evidence>
<dbReference type="InterPro" id="IPR027039">
    <property type="entry name" value="Crtac1"/>
</dbReference>
<dbReference type="SUPFAM" id="SSF69318">
    <property type="entry name" value="Integrin alpha N-terminal domain"/>
    <property type="match status" value="1"/>
</dbReference>
<dbReference type="PANTHER" id="PTHR16026">
    <property type="entry name" value="CARTILAGE ACIDIC PROTEIN 1"/>
    <property type="match status" value="1"/>
</dbReference>
<evidence type="ECO:0000259" key="3">
    <source>
        <dbReference type="Pfam" id="PF07593"/>
    </source>
</evidence>
<dbReference type="Gene3D" id="2.130.10.130">
    <property type="entry name" value="Integrin alpha, N-terminal"/>
    <property type="match status" value="1"/>
</dbReference>
<feature type="region of interest" description="Disordered" evidence="2">
    <location>
        <begin position="1"/>
        <end position="92"/>
    </location>
</feature>
<dbReference type="Proteomes" id="UP000727993">
    <property type="component" value="Unassembled WGS sequence"/>
</dbReference>
<proteinExistence type="predicted"/>
<dbReference type="AlphaFoldDB" id="A0A936NCN1"/>
<evidence type="ECO:0000313" key="5">
    <source>
        <dbReference type="Proteomes" id="UP000727993"/>
    </source>
</evidence>
<dbReference type="EMBL" id="JADJZA010000006">
    <property type="protein sequence ID" value="MBK9296993.1"/>
    <property type="molecule type" value="Genomic_DNA"/>
</dbReference>
<comment type="caution">
    <text evidence="4">The sequence shown here is derived from an EMBL/GenBank/DDBJ whole genome shotgun (WGS) entry which is preliminary data.</text>
</comment>
<evidence type="ECO:0000256" key="1">
    <source>
        <dbReference type="ARBA" id="ARBA00022729"/>
    </source>
</evidence>
<gene>
    <name evidence="4" type="ORF">IPN02_09180</name>
</gene>
<organism evidence="4 5">
    <name type="scientific">Candidatus Neomicrothrix subdominans</name>
    <dbReference type="NCBI Taxonomy" id="2954438"/>
    <lineage>
        <taxon>Bacteria</taxon>
        <taxon>Bacillati</taxon>
        <taxon>Actinomycetota</taxon>
        <taxon>Acidimicrobiia</taxon>
        <taxon>Acidimicrobiales</taxon>
        <taxon>Microthrixaceae</taxon>
        <taxon>Candidatus Neomicrothrix</taxon>
    </lineage>
</organism>
<dbReference type="Pfam" id="PF13517">
    <property type="entry name" value="FG-GAP_3"/>
    <property type="match status" value="2"/>
</dbReference>
<reference evidence="4 5" key="1">
    <citation type="submission" date="2020-10" db="EMBL/GenBank/DDBJ databases">
        <title>Connecting structure to function with the recovery of over 1000 high-quality activated sludge metagenome-assembled genomes encoding full-length rRNA genes using long-read sequencing.</title>
        <authorList>
            <person name="Singleton C.M."/>
            <person name="Petriglieri F."/>
            <person name="Kristensen J.M."/>
            <person name="Kirkegaard R.H."/>
            <person name="Michaelsen T.Y."/>
            <person name="Andersen M.H."/>
            <person name="Karst S.M."/>
            <person name="Dueholm M.S."/>
            <person name="Nielsen P.H."/>
            <person name="Albertsen M."/>
        </authorList>
    </citation>
    <scope>NUCLEOTIDE SEQUENCE [LARGE SCALE GENOMIC DNA]</scope>
    <source>
        <strain evidence="4">Lyne_18-Q3-R50-59_MAXAC.006</strain>
    </source>
</reference>
<feature type="domain" description="ASPIC/UnbV" evidence="3">
    <location>
        <begin position="576"/>
        <end position="634"/>
    </location>
</feature>
<keyword evidence="1" id="KW-0732">Signal</keyword>
<evidence type="ECO:0000256" key="2">
    <source>
        <dbReference type="SAM" id="MobiDB-lite"/>
    </source>
</evidence>
<protein>
    <submittedName>
        <fullName evidence="4">CRTAC1 family protein</fullName>
    </submittedName>
</protein>
<dbReference type="InterPro" id="IPR028994">
    <property type="entry name" value="Integrin_alpha_N"/>
</dbReference>
<dbReference type="Pfam" id="PF07593">
    <property type="entry name" value="UnbV_ASPIC"/>
    <property type="match status" value="1"/>
</dbReference>